<evidence type="ECO:0000259" key="10">
    <source>
        <dbReference type="PROSITE" id="PS50112"/>
    </source>
</evidence>
<sequence>MSVGTTNKGVILIVDDTPTNLEVLFDFLADSGFKVLVAEDGETAIERVEYAPPDLVLLDILMPGMDGFETCRCLKANERTKDVPVIFMTALSETVDKVRGLNLGAVDYITKPLQHEEVIARIQLHLSLQKLTKTLKEQNLRLEQEIQERKRSDQKIREQAALLDITTDAIFVQDLENQILYWNKGAERLYGWKAEEAIGKEVEELLYWDSLPQLQHNLNSLTPKGEWQGELHQLTKAGKEIVVATRWTLVRDEDGQPKSILSVNTDVTEKKQLEAQFHRAQRLESIGTLASGIAHDLNNVLAPILMTVQLLQQKLKDQQSQKWLNILETNAKRGAELVKQVLSFARGMAGDRKILQVAHLILEVEKVAKHTFSKSIEIQVDTSAQKLWPILGDPTQLQQVLMNLCVNAQDAMPNGGTLSIVAENIWIDEPYTKFNIEAKVGSYIVLTVSDTGIGIPEETLERIFDPFFTTKAIDKGTGLGLSTVMGIVKSYGGFINVHSQVGKGTQFKIYLPALEKTEIQTPQDRVDTLPIGNGELILVADDETSIREIIKTLLEAFKYRVLLANDGIEAIALYAQHKEEISVVLLDLMMPSLDGSTTIRTLHKMNPQVKIIASSGLMSNHEIIQTLDNSVEAFLQKPYTSDDLLKKLQLVLNESDRSFKLPLTS</sequence>
<feature type="domain" description="Histidine kinase" evidence="8">
    <location>
        <begin position="292"/>
        <end position="515"/>
    </location>
</feature>
<feature type="modified residue" description="4-aspartylphosphate" evidence="6">
    <location>
        <position position="59"/>
    </location>
</feature>
<dbReference type="PROSITE" id="PS50112">
    <property type="entry name" value="PAS"/>
    <property type="match status" value="1"/>
</dbReference>
<dbReference type="PROSITE" id="PS50109">
    <property type="entry name" value="HIS_KIN"/>
    <property type="match status" value="1"/>
</dbReference>
<evidence type="ECO:0000313" key="13">
    <source>
        <dbReference type="Proteomes" id="UP000753908"/>
    </source>
</evidence>
<feature type="coiled-coil region" evidence="7">
    <location>
        <begin position="128"/>
        <end position="155"/>
    </location>
</feature>
<dbReference type="InterPro" id="IPR036890">
    <property type="entry name" value="HATPase_C_sf"/>
</dbReference>
<dbReference type="CDD" id="cd00130">
    <property type="entry name" value="PAS"/>
    <property type="match status" value="1"/>
</dbReference>
<organism evidence="12 13">
    <name type="scientific">Symplocastrum torsivum CPER-KK1</name>
    <dbReference type="NCBI Taxonomy" id="450513"/>
    <lineage>
        <taxon>Bacteria</taxon>
        <taxon>Bacillati</taxon>
        <taxon>Cyanobacteriota</taxon>
        <taxon>Cyanophyceae</taxon>
        <taxon>Oscillatoriophycideae</taxon>
        <taxon>Oscillatoriales</taxon>
        <taxon>Microcoleaceae</taxon>
        <taxon>Symplocastrum</taxon>
    </lineage>
</organism>
<name>A0A951UAB6_9CYAN</name>
<reference evidence="12" key="2">
    <citation type="journal article" date="2022" name="Microbiol. Resour. Announc.">
        <title>Metagenome Sequencing to Explore Phylogenomics of Terrestrial Cyanobacteria.</title>
        <authorList>
            <person name="Ward R.D."/>
            <person name="Stajich J.E."/>
            <person name="Johansen J.R."/>
            <person name="Huntemann M."/>
            <person name="Clum A."/>
            <person name="Foster B."/>
            <person name="Foster B."/>
            <person name="Roux S."/>
            <person name="Palaniappan K."/>
            <person name="Varghese N."/>
            <person name="Mukherjee S."/>
            <person name="Reddy T.B.K."/>
            <person name="Daum C."/>
            <person name="Copeland A."/>
            <person name="Chen I.A."/>
            <person name="Ivanova N.N."/>
            <person name="Kyrpides N.C."/>
            <person name="Shapiro N."/>
            <person name="Eloe-Fadrosh E.A."/>
            <person name="Pietrasiak N."/>
        </authorList>
    </citation>
    <scope>NUCLEOTIDE SEQUENCE</scope>
    <source>
        <strain evidence="12">CPER-KK1</strain>
    </source>
</reference>
<dbReference type="CDD" id="cd19920">
    <property type="entry name" value="REC_PA4781-like"/>
    <property type="match status" value="1"/>
</dbReference>
<dbReference type="Gene3D" id="1.10.287.130">
    <property type="match status" value="1"/>
</dbReference>
<dbReference type="InterPro" id="IPR001610">
    <property type="entry name" value="PAC"/>
</dbReference>
<feature type="domain" description="PAS" evidence="10">
    <location>
        <begin position="155"/>
        <end position="225"/>
    </location>
</feature>
<keyword evidence="4" id="KW-0418">Kinase</keyword>
<comment type="catalytic activity">
    <reaction evidence="1">
        <text>ATP + protein L-histidine = ADP + protein N-phospho-L-histidine.</text>
        <dbReference type="EC" id="2.7.13.3"/>
    </reaction>
</comment>
<dbReference type="SMART" id="SM00086">
    <property type="entry name" value="PAC"/>
    <property type="match status" value="1"/>
</dbReference>
<dbReference type="InterPro" id="IPR004358">
    <property type="entry name" value="Sig_transdc_His_kin-like_C"/>
</dbReference>
<dbReference type="Gene3D" id="3.30.450.20">
    <property type="entry name" value="PAS domain"/>
    <property type="match status" value="1"/>
</dbReference>
<feature type="domain" description="Response regulatory" evidence="9">
    <location>
        <begin position="10"/>
        <end position="126"/>
    </location>
</feature>
<dbReference type="SUPFAM" id="SSF47384">
    <property type="entry name" value="Homodimeric domain of signal transducing histidine kinase"/>
    <property type="match status" value="1"/>
</dbReference>
<dbReference type="InterPro" id="IPR000700">
    <property type="entry name" value="PAS-assoc_C"/>
</dbReference>
<dbReference type="SMART" id="SM00388">
    <property type="entry name" value="HisKA"/>
    <property type="match status" value="1"/>
</dbReference>
<gene>
    <name evidence="12" type="ORF">KME25_17985</name>
</gene>
<evidence type="ECO:0000259" key="11">
    <source>
        <dbReference type="PROSITE" id="PS50113"/>
    </source>
</evidence>
<dbReference type="InterPro" id="IPR005467">
    <property type="entry name" value="His_kinase_dom"/>
</dbReference>
<dbReference type="InterPro" id="IPR003661">
    <property type="entry name" value="HisK_dim/P_dom"/>
</dbReference>
<proteinExistence type="predicted"/>
<dbReference type="EC" id="2.7.13.3" evidence="2"/>
<dbReference type="SUPFAM" id="SSF55785">
    <property type="entry name" value="PYP-like sensor domain (PAS domain)"/>
    <property type="match status" value="1"/>
</dbReference>
<feature type="modified residue" description="4-aspartylphosphate" evidence="6">
    <location>
        <position position="587"/>
    </location>
</feature>
<dbReference type="PRINTS" id="PR00344">
    <property type="entry name" value="BCTRLSENSOR"/>
</dbReference>
<dbReference type="SMART" id="SM00387">
    <property type="entry name" value="HATPase_c"/>
    <property type="match status" value="1"/>
</dbReference>
<dbReference type="Pfam" id="PF00512">
    <property type="entry name" value="HisKA"/>
    <property type="match status" value="1"/>
</dbReference>
<evidence type="ECO:0000256" key="3">
    <source>
        <dbReference type="ARBA" id="ARBA00022553"/>
    </source>
</evidence>
<keyword evidence="7" id="KW-0175">Coiled coil</keyword>
<dbReference type="CDD" id="cd00156">
    <property type="entry name" value="REC"/>
    <property type="match status" value="1"/>
</dbReference>
<dbReference type="NCBIfam" id="TIGR00229">
    <property type="entry name" value="sensory_box"/>
    <property type="match status" value="1"/>
</dbReference>
<reference evidence="12" key="1">
    <citation type="submission" date="2021-05" db="EMBL/GenBank/DDBJ databases">
        <authorList>
            <person name="Pietrasiak N."/>
            <person name="Ward R."/>
            <person name="Stajich J.E."/>
            <person name="Kurbessoian T."/>
        </authorList>
    </citation>
    <scope>NUCLEOTIDE SEQUENCE</scope>
    <source>
        <strain evidence="12">CPER-KK1</strain>
    </source>
</reference>
<dbReference type="EMBL" id="JAHHIF010000023">
    <property type="protein sequence ID" value="MBW4546313.1"/>
    <property type="molecule type" value="Genomic_DNA"/>
</dbReference>
<dbReference type="Pfam" id="PF00072">
    <property type="entry name" value="Response_reg"/>
    <property type="match status" value="2"/>
</dbReference>
<dbReference type="InterPro" id="IPR036097">
    <property type="entry name" value="HisK_dim/P_sf"/>
</dbReference>
<dbReference type="InterPro" id="IPR001789">
    <property type="entry name" value="Sig_transdc_resp-reg_receiver"/>
</dbReference>
<dbReference type="SMART" id="SM00091">
    <property type="entry name" value="PAS"/>
    <property type="match status" value="1"/>
</dbReference>
<comment type="caution">
    <text evidence="12">The sequence shown here is derived from an EMBL/GenBank/DDBJ whole genome shotgun (WGS) entry which is preliminary data.</text>
</comment>
<dbReference type="InterPro" id="IPR035965">
    <property type="entry name" value="PAS-like_dom_sf"/>
</dbReference>
<dbReference type="InterPro" id="IPR003594">
    <property type="entry name" value="HATPase_dom"/>
</dbReference>
<dbReference type="InterPro" id="IPR011006">
    <property type="entry name" value="CheY-like_superfamily"/>
</dbReference>
<evidence type="ECO:0000256" key="5">
    <source>
        <dbReference type="ARBA" id="ARBA00023012"/>
    </source>
</evidence>
<dbReference type="InterPro" id="IPR000014">
    <property type="entry name" value="PAS"/>
</dbReference>
<dbReference type="SMART" id="SM00448">
    <property type="entry name" value="REC"/>
    <property type="match status" value="2"/>
</dbReference>
<dbReference type="Gene3D" id="3.30.565.10">
    <property type="entry name" value="Histidine kinase-like ATPase, C-terminal domain"/>
    <property type="match status" value="1"/>
</dbReference>
<evidence type="ECO:0000313" key="12">
    <source>
        <dbReference type="EMBL" id="MBW4546313.1"/>
    </source>
</evidence>
<feature type="domain" description="Response regulatory" evidence="9">
    <location>
        <begin position="536"/>
        <end position="652"/>
    </location>
</feature>
<dbReference type="Pfam" id="PF08448">
    <property type="entry name" value="PAS_4"/>
    <property type="match status" value="1"/>
</dbReference>
<keyword evidence="5" id="KW-0902">Two-component regulatory system</keyword>
<dbReference type="SUPFAM" id="SSF55874">
    <property type="entry name" value="ATPase domain of HSP90 chaperone/DNA topoisomerase II/histidine kinase"/>
    <property type="match status" value="1"/>
</dbReference>
<dbReference type="PROSITE" id="PS50113">
    <property type="entry name" value="PAC"/>
    <property type="match status" value="1"/>
</dbReference>
<evidence type="ECO:0000256" key="4">
    <source>
        <dbReference type="ARBA" id="ARBA00022777"/>
    </source>
</evidence>
<dbReference type="PANTHER" id="PTHR43547">
    <property type="entry name" value="TWO-COMPONENT HISTIDINE KINASE"/>
    <property type="match status" value="1"/>
</dbReference>
<dbReference type="GO" id="GO:0000155">
    <property type="term" value="F:phosphorelay sensor kinase activity"/>
    <property type="evidence" value="ECO:0007669"/>
    <property type="project" value="InterPro"/>
</dbReference>
<dbReference type="Pfam" id="PF02518">
    <property type="entry name" value="HATPase_c"/>
    <property type="match status" value="1"/>
</dbReference>
<dbReference type="AlphaFoldDB" id="A0A951UAB6"/>
<evidence type="ECO:0000256" key="6">
    <source>
        <dbReference type="PROSITE-ProRule" id="PRU00169"/>
    </source>
</evidence>
<dbReference type="Gene3D" id="3.40.50.2300">
    <property type="match status" value="2"/>
</dbReference>
<evidence type="ECO:0000256" key="2">
    <source>
        <dbReference type="ARBA" id="ARBA00012438"/>
    </source>
</evidence>
<dbReference type="PANTHER" id="PTHR43547:SF2">
    <property type="entry name" value="HYBRID SIGNAL TRANSDUCTION HISTIDINE KINASE C"/>
    <property type="match status" value="1"/>
</dbReference>
<dbReference type="CDD" id="cd00082">
    <property type="entry name" value="HisKA"/>
    <property type="match status" value="1"/>
</dbReference>
<evidence type="ECO:0000259" key="8">
    <source>
        <dbReference type="PROSITE" id="PS50109"/>
    </source>
</evidence>
<keyword evidence="3 6" id="KW-0597">Phosphoprotein</keyword>
<evidence type="ECO:0000256" key="7">
    <source>
        <dbReference type="SAM" id="Coils"/>
    </source>
</evidence>
<accession>A0A951UAB6</accession>
<dbReference type="Proteomes" id="UP000753908">
    <property type="component" value="Unassembled WGS sequence"/>
</dbReference>
<dbReference type="SUPFAM" id="SSF52172">
    <property type="entry name" value="CheY-like"/>
    <property type="match status" value="2"/>
</dbReference>
<protein>
    <recommendedName>
        <fullName evidence="2">histidine kinase</fullName>
        <ecNumber evidence="2">2.7.13.3</ecNumber>
    </recommendedName>
</protein>
<evidence type="ECO:0000259" key="9">
    <source>
        <dbReference type="PROSITE" id="PS50110"/>
    </source>
</evidence>
<evidence type="ECO:0000256" key="1">
    <source>
        <dbReference type="ARBA" id="ARBA00000085"/>
    </source>
</evidence>
<keyword evidence="4" id="KW-0808">Transferase</keyword>
<dbReference type="InterPro" id="IPR013656">
    <property type="entry name" value="PAS_4"/>
</dbReference>
<dbReference type="PROSITE" id="PS50110">
    <property type="entry name" value="RESPONSE_REGULATORY"/>
    <property type="match status" value="2"/>
</dbReference>
<feature type="domain" description="PAC" evidence="11">
    <location>
        <begin position="227"/>
        <end position="279"/>
    </location>
</feature>